<dbReference type="Proteomes" id="UP000018208">
    <property type="component" value="Unassembled WGS sequence"/>
</dbReference>
<reference evidence="2" key="2">
    <citation type="submission" date="2020-12" db="EMBL/GenBank/DDBJ databases">
        <title>New Spironucleus salmonicida genome in near-complete chromosomes.</title>
        <authorList>
            <person name="Xu F."/>
            <person name="Kurt Z."/>
            <person name="Jimenez-Gonzalez A."/>
            <person name="Astvaldsson A."/>
            <person name="Andersson J.O."/>
            <person name="Svard S.G."/>
        </authorList>
    </citation>
    <scope>NUCLEOTIDE SEQUENCE</scope>
    <source>
        <strain evidence="2">ATCC 50377</strain>
    </source>
</reference>
<sequence length="331" mass="39846">MLTQKQQNMYAKSRFNTSHDFYSNIIISDEEQYRYNLYQTKKSQQNEEKQQKQKKLLEMSTFNRKTNYSSQFNHSEKEKYRYSAFKRQTFDLDSLTQSQEDKNFVVQQTHSIQPVLNELIFEFMNLQELIYEPERQTQQYYWERIADVEKLLNSENIIDKDMLATSNISFNFLLSVEDLINFEELISIQESSYQYGQIYIKKELEIANKNVSDDQLRYQELNSKYDQPFEKQQVYKAQLKDPPLQLRSQQLPKRQLDLNRNSVNSQGVSTLQLLQDIQEKGPYIYALEQEKLDSQKRFRAILRKKSQKNKTLKQNNDKKRIIIDEYLSQLK</sequence>
<reference evidence="1 2" key="1">
    <citation type="journal article" date="2014" name="PLoS Genet.">
        <title>The Genome of Spironucleus salmonicida Highlights a Fish Pathogen Adapted to Fluctuating Environments.</title>
        <authorList>
            <person name="Xu F."/>
            <person name="Jerlstrom-Hultqvist J."/>
            <person name="Einarsson E."/>
            <person name="Astvaldsson A."/>
            <person name="Svard S.G."/>
            <person name="Andersson J.O."/>
        </authorList>
    </citation>
    <scope>NUCLEOTIDE SEQUENCE</scope>
    <source>
        <strain evidence="2">ATCC 50377</strain>
    </source>
</reference>
<gene>
    <name evidence="1" type="ORF">SS50377_11600</name>
    <name evidence="2" type="ORF">SS50377_25764</name>
</gene>
<name>V6LVJ2_9EUKA</name>
<keyword evidence="3" id="KW-1185">Reference proteome</keyword>
<dbReference type="AlphaFoldDB" id="V6LVJ2"/>
<evidence type="ECO:0000313" key="1">
    <source>
        <dbReference type="EMBL" id="EST48258.1"/>
    </source>
</evidence>
<dbReference type="EMBL" id="AUWU02000006">
    <property type="protein sequence ID" value="KAH0571575.1"/>
    <property type="molecule type" value="Genomic_DNA"/>
</dbReference>
<organism evidence="1">
    <name type="scientific">Spironucleus salmonicida</name>
    <dbReference type="NCBI Taxonomy" id="348837"/>
    <lineage>
        <taxon>Eukaryota</taxon>
        <taxon>Metamonada</taxon>
        <taxon>Diplomonadida</taxon>
        <taxon>Hexamitidae</taxon>
        <taxon>Hexamitinae</taxon>
        <taxon>Spironucleus</taxon>
    </lineage>
</organism>
<evidence type="ECO:0000313" key="3">
    <source>
        <dbReference type="Proteomes" id="UP000018208"/>
    </source>
</evidence>
<dbReference type="VEuPathDB" id="GiardiaDB:SS50377_25764"/>
<dbReference type="EMBL" id="KI545996">
    <property type="protein sequence ID" value="EST48258.1"/>
    <property type="molecule type" value="Genomic_DNA"/>
</dbReference>
<evidence type="ECO:0000313" key="2">
    <source>
        <dbReference type="EMBL" id="KAH0571575.1"/>
    </source>
</evidence>
<protein>
    <submittedName>
        <fullName evidence="1">Uncharacterized protein</fullName>
    </submittedName>
</protein>
<proteinExistence type="predicted"/>
<accession>V6LVJ2</accession>